<accession>A0ACC1NLN9</accession>
<evidence type="ECO:0000313" key="2">
    <source>
        <dbReference type="Proteomes" id="UP001143910"/>
    </source>
</evidence>
<keyword evidence="2" id="KW-1185">Reference proteome</keyword>
<protein>
    <submittedName>
        <fullName evidence="1">Uncharacterized protein</fullName>
    </submittedName>
</protein>
<dbReference type="Proteomes" id="UP001143910">
    <property type="component" value="Unassembled WGS sequence"/>
</dbReference>
<gene>
    <name evidence="1" type="ORF">NQ176_g3051</name>
</gene>
<proteinExistence type="predicted"/>
<sequence>MWIRDDHPQRAGVDNLESRVYIPAVLVNMENIKVFSVMKKTMKWQVLLSSVVAALGANTTEFNGIRSLADETWTVTNEHGNITVPGKYPSYVHLDLYAAKVIDDPYHGLGDLDLRWIAAQNWTYTSKPVHGLSKDKAVSTWLVFDGLDTYSTIKFCDRIVATTDNQFKQWSFDVSSALNACHGDPVLSINFGSVPAIINTLNASGIETWPSEAAIVFEYPNRQWVRKEQSDFGWDWGPAFVPTGPWRDGRIVQLHDGEAYPLNTNIDIYRKGQLNNIAPDQSRPWVVNASIDYIGTLPKDCPMVALITDVDDESKILYSGQLEGITRSNLTITGSVVINGDKPALWWPRDMGKQQLYSIKVSVLGNKNKPPVLESQRRVGFRTILLSTGNVTDEQITRGYQPGNNWHFEVNGYEFYAKGANMVPLDAFWPRVTIERVQRMFDSAEAQNFNMLRVWSSGVYLPDFIYDLADERGLLLWSDFQFSDSLYPDYPAFTQSVADEIYYNVRRINHHPSLACWIGGNEFENYLLPIANRVEPDRYSYFLGQYEHLFISVMFTVLAENSRSISYAPSSANNGWTKIDFSLPVPMVERYNNKTEGNIYSDTDYYNYDTSVAFDYGKYPVGRFAVEYGFHSMPSLASWKEALDPADLHFNSSVIQLRTHHNPAGGLSTDNANGAVGLAQMTVAVEDYYPTPNKHDPVANFSSWCHATQLFQADFYKSQIQFYRRGSGRPERQMGSLYWQLNDIWQAPTWAGLDYSGRWKVLPYMAKNAYQNIVSAPFYNYTSGELEIWVTSDLWETVSGNLSLSWVDLKGTPISNNAGMPGSIDFRVPAINSTRVLQTDIADLELPDVKDAILLLSLQADSHLPNSGTRTPFTHENYFLPVWAKDTKISDPGLHLAKDVATGGFTVEATKGVSLYTWLTHPEDVVGFFSDNGFVLVPGKKKHVGFKLQEDSSGGKWKDKVTVESLWDLTTPN</sequence>
<dbReference type="EMBL" id="JANJQO010000253">
    <property type="protein sequence ID" value="KAJ2979771.1"/>
    <property type="molecule type" value="Genomic_DNA"/>
</dbReference>
<name>A0ACC1NLN9_9HYPO</name>
<reference evidence="1" key="1">
    <citation type="submission" date="2022-08" db="EMBL/GenBank/DDBJ databases">
        <title>Genome Sequence of Lecanicillium fungicola.</title>
        <authorList>
            <person name="Buettner E."/>
        </authorList>
    </citation>
    <scope>NUCLEOTIDE SEQUENCE</scope>
    <source>
        <strain evidence="1">Babe33</strain>
    </source>
</reference>
<evidence type="ECO:0000313" key="1">
    <source>
        <dbReference type="EMBL" id="KAJ2979771.1"/>
    </source>
</evidence>
<organism evidence="1 2">
    <name type="scientific">Zarea fungicola</name>
    <dbReference type="NCBI Taxonomy" id="93591"/>
    <lineage>
        <taxon>Eukaryota</taxon>
        <taxon>Fungi</taxon>
        <taxon>Dikarya</taxon>
        <taxon>Ascomycota</taxon>
        <taxon>Pezizomycotina</taxon>
        <taxon>Sordariomycetes</taxon>
        <taxon>Hypocreomycetidae</taxon>
        <taxon>Hypocreales</taxon>
        <taxon>Cordycipitaceae</taxon>
        <taxon>Zarea</taxon>
    </lineage>
</organism>
<comment type="caution">
    <text evidence="1">The sequence shown here is derived from an EMBL/GenBank/DDBJ whole genome shotgun (WGS) entry which is preliminary data.</text>
</comment>